<comment type="caution">
    <text evidence="1">The sequence shown here is derived from an EMBL/GenBank/DDBJ whole genome shotgun (WGS) entry which is preliminary data.</text>
</comment>
<keyword evidence="2" id="KW-1185">Reference proteome</keyword>
<dbReference type="OrthoDB" id="4867160at2"/>
<dbReference type="RefSeq" id="WP_123221766.1">
    <property type="nucleotide sequence ID" value="NZ_RJSF01000008.1"/>
</dbReference>
<reference evidence="1 2" key="1">
    <citation type="submission" date="2018-11" db="EMBL/GenBank/DDBJ databases">
        <authorList>
            <person name="Li F."/>
        </authorList>
    </citation>
    <scope>NUCLEOTIDE SEQUENCE [LARGE SCALE GENOMIC DNA]</scope>
    <source>
        <strain evidence="1 2">Gsoil 818</strain>
    </source>
</reference>
<evidence type="ECO:0000313" key="2">
    <source>
        <dbReference type="Proteomes" id="UP000279994"/>
    </source>
</evidence>
<evidence type="ECO:0000313" key="1">
    <source>
        <dbReference type="EMBL" id="RNM16486.1"/>
    </source>
</evidence>
<organism evidence="1 2">
    <name type="scientific">Nocardioides pocheonensis</name>
    <dbReference type="NCBI Taxonomy" id="661485"/>
    <lineage>
        <taxon>Bacteria</taxon>
        <taxon>Bacillati</taxon>
        <taxon>Actinomycetota</taxon>
        <taxon>Actinomycetes</taxon>
        <taxon>Propionibacteriales</taxon>
        <taxon>Nocardioidaceae</taxon>
        <taxon>Nocardioides</taxon>
    </lineage>
</organism>
<sequence>MSDKVPNVYKYALVGARPAADARAAEIRSALNAASLALMAGAWKSTLADEFGRALGDHRSTLQSAAGEERDAIDAEVAVQPDEVAPDSWQANWARLARLEAMP</sequence>
<name>A0A3N0GWB7_9ACTN</name>
<protein>
    <submittedName>
        <fullName evidence="1">Uncharacterized protein</fullName>
    </submittedName>
</protein>
<dbReference type="AlphaFoldDB" id="A0A3N0GWB7"/>
<dbReference type="EMBL" id="RJSF01000008">
    <property type="protein sequence ID" value="RNM16486.1"/>
    <property type="molecule type" value="Genomic_DNA"/>
</dbReference>
<accession>A0A3N0GWB7</accession>
<dbReference type="Proteomes" id="UP000279994">
    <property type="component" value="Unassembled WGS sequence"/>
</dbReference>
<gene>
    <name evidence="1" type="ORF">EFL26_04815</name>
</gene>
<proteinExistence type="predicted"/>